<comment type="caution">
    <text evidence="2">The sequence shown here is derived from an EMBL/GenBank/DDBJ whole genome shotgun (WGS) entry which is preliminary data.</text>
</comment>
<sequence>MNERDLFAELSSALVEAKAHSETMSIKTPPPKLDVSLKDAGEATGEGKQTSAGNINKVDLANYLASVMVTSPILEIFRTKGGGVVQKAQDIYEYHWDEFGNAMASLNPVLRKQVYNLAKQEELFTYGEEQKFWKCVSEAAL</sequence>
<reference evidence="2 3" key="1">
    <citation type="journal article" date="2012" name="Int. J. Syst. Evol. Microbiol.">
        <title>Vibrio caribbeanicus sp. nov., isolated from the marine sponge Scleritoderma cyanea.</title>
        <authorList>
            <person name="Hoffmann M."/>
            <person name="Monday S.R."/>
            <person name="Allard M.W."/>
            <person name="Strain E.A."/>
            <person name="Whittaker P."/>
            <person name="Naum M."/>
            <person name="McCarthy P.J."/>
            <person name="Lopez J.V."/>
            <person name="Fischer M."/>
            <person name="Brown E.W."/>
        </authorList>
    </citation>
    <scope>NUCLEOTIDE SEQUENCE [LARGE SCALE GENOMIC DNA]</scope>
    <source>
        <strain evidence="2 3">LMG 20546</strain>
    </source>
</reference>
<organism evidence="2 3">
    <name type="scientific">Vibrio brasiliensis LMG 20546</name>
    <dbReference type="NCBI Taxonomy" id="945543"/>
    <lineage>
        <taxon>Bacteria</taxon>
        <taxon>Pseudomonadati</taxon>
        <taxon>Pseudomonadota</taxon>
        <taxon>Gammaproteobacteria</taxon>
        <taxon>Vibrionales</taxon>
        <taxon>Vibrionaceae</taxon>
        <taxon>Vibrio</taxon>
        <taxon>Vibrio oreintalis group</taxon>
    </lineage>
</organism>
<dbReference type="STRING" id="945543.VIBR0546_01521"/>
<dbReference type="AlphaFoldDB" id="E8LW89"/>
<accession>E8LW89</accession>
<dbReference type="EMBL" id="AEVS01000076">
    <property type="protein sequence ID" value="EGA64952.1"/>
    <property type="molecule type" value="Genomic_DNA"/>
</dbReference>
<protein>
    <submittedName>
        <fullName evidence="2">Uncharacterized protein</fullName>
    </submittedName>
</protein>
<dbReference type="Proteomes" id="UP000004371">
    <property type="component" value="Unassembled WGS sequence"/>
</dbReference>
<gene>
    <name evidence="2" type="ORF">VIBR0546_01521</name>
</gene>
<name>E8LW89_9VIBR</name>
<evidence type="ECO:0000313" key="3">
    <source>
        <dbReference type="Proteomes" id="UP000004371"/>
    </source>
</evidence>
<evidence type="ECO:0000313" key="2">
    <source>
        <dbReference type="EMBL" id="EGA64952.1"/>
    </source>
</evidence>
<proteinExistence type="predicted"/>
<feature type="region of interest" description="Disordered" evidence="1">
    <location>
        <begin position="20"/>
        <end position="51"/>
    </location>
</feature>
<keyword evidence="3" id="KW-1185">Reference proteome</keyword>
<evidence type="ECO:0000256" key="1">
    <source>
        <dbReference type="SAM" id="MobiDB-lite"/>
    </source>
</evidence>